<dbReference type="AlphaFoldDB" id="A0A8H3ICE0"/>
<sequence length="494" mass="56222">MILRSQNARASGGPFRKDGSVSSNSKPLEEMADYVQDSDEEMEDNSEKSEEDEGSLYAPTEAMSEVGEDNPDEDEDSVEVPTIGPCNFLNLPRELRDKVCALRAVICVRVHALTTCFHIQIYGYVLKLDTPLSDYRHKFKCMSCPNLTVTANKPTWQSQVYEARNLLRTCHQIHGEGKQVFYEVNSWSLHRARLRETPPAHSSAMIHDTQRMFDRIRQTKATKHFKHVNMRITLSPLAYYDFTIPDSVALDDPVAVHLFELSQNPSVVAFHKLDETAQCGLFRAAFNGLVENRAYVFPKLRTITLEVSLHAKRLIPDASNNPLDRCGITFYVTIKLGCKKRATPTYHYNASLPILAPGSVTPDSYVLQRAKYEAHNQSLHPSILNDPWSAPLLDPRRRMLSPLKQLIGVQSVEVERRWTVRYHLPGIENGVVFIHEQPLRQLWQFCTVSEMLERAGPGFVGFLDPALEYLNISRHNVVEIIENTAEDIEHLLIR</sequence>
<feature type="compositionally biased region" description="Acidic residues" evidence="1">
    <location>
        <begin position="30"/>
        <end position="54"/>
    </location>
</feature>
<feature type="region of interest" description="Disordered" evidence="1">
    <location>
        <begin position="1"/>
        <end position="79"/>
    </location>
</feature>
<comment type="caution">
    <text evidence="2">The sequence shown here is derived from an EMBL/GenBank/DDBJ whole genome shotgun (WGS) entry which is preliminary data.</text>
</comment>
<evidence type="ECO:0000313" key="2">
    <source>
        <dbReference type="EMBL" id="CAF9915565.1"/>
    </source>
</evidence>
<protein>
    <submittedName>
        <fullName evidence="2">Uncharacterized protein</fullName>
    </submittedName>
</protein>
<dbReference type="InterPro" id="IPR038883">
    <property type="entry name" value="AN11006-like"/>
</dbReference>
<organism evidence="2 3">
    <name type="scientific">Alectoria fallacina</name>
    <dbReference type="NCBI Taxonomy" id="1903189"/>
    <lineage>
        <taxon>Eukaryota</taxon>
        <taxon>Fungi</taxon>
        <taxon>Dikarya</taxon>
        <taxon>Ascomycota</taxon>
        <taxon>Pezizomycotina</taxon>
        <taxon>Lecanoromycetes</taxon>
        <taxon>OSLEUM clade</taxon>
        <taxon>Lecanoromycetidae</taxon>
        <taxon>Lecanorales</taxon>
        <taxon>Lecanorineae</taxon>
        <taxon>Parmeliaceae</taxon>
        <taxon>Alectoria</taxon>
    </lineage>
</organism>
<reference evidence="2" key="1">
    <citation type="submission" date="2021-03" db="EMBL/GenBank/DDBJ databases">
        <authorList>
            <person name="Tagirdzhanova G."/>
        </authorList>
    </citation>
    <scope>NUCLEOTIDE SEQUENCE</scope>
</reference>
<gene>
    <name evidence="2" type="ORF">ALECFALPRED_010246</name>
</gene>
<dbReference type="PANTHER" id="PTHR42085:SF2">
    <property type="entry name" value="F-BOX DOMAIN-CONTAINING PROTEIN"/>
    <property type="match status" value="1"/>
</dbReference>
<accession>A0A8H3ICE0</accession>
<keyword evidence="3" id="KW-1185">Reference proteome</keyword>
<dbReference type="PANTHER" id="PTHR42085">
    <property type="entry name" value="F-BOX DOMAIN-CONTAINING PROTEIN"/>
    <property type="match status" value="1"/>
</dbReference>
<dbReference type="Proteomes" id="UP000664203">
    <property type="component" value="Unassembled WGS sequence"/>
</dbReference>
<proteinExistence type="predicted"/>
<name>A0A8H3ICE0_9LECA</name>
<evidence type="ECO:0000313" key="3">
    <source>
        <dbReference type="Proteomes" id="UP000664203"/>
    </source>
</evidence>
<dbReference type="EMBL" id="CAJPDR010000084">
    <property type="protein sequence ID" value="CAF9915565.1"/>
    <property type="molecule type" value="Genomic_DNA"/>
</dbReference>
<evidence type="ECO:0000256" key="1">
    <source>
        <dbReference type="SAM" id="MobiDB-lite"/>
    </source>
</evidence>
<feature type="compositionally biased region" description="Acidic residues" evidence="1">
    <location>
        <begin position="66"/>
        <end position="78"/>
    </location>
</feature>
<dbReference type="OrthoDB" id="5314997at2759"/>